<dbReference type="Pfam" id="PF00440">
    <property type="entry name" value="TetR_N"/>
    <property type="match status" value="1"/>
</dbReference>
<reference evidence="6 7" key="1">
    <citation type="submission" date="2022-11" db="EMBL/GenBank/DDBJ databases">
        <title>Nonomuraea corallina sp. nov., a new species of the genus Nonomuraea isolated from sea side sediment in Thai sea.</title>
        <authorList>
            <person name="Ngamcharungchit C."/>
            <person name="Matsumoto A."/>
            <person name="Suriyachadkun C."/>
            <person name="Panbangred W."/>
            <person name="Inahashi Y."/>
            <person name="Intra B."/>
        </authorList>
    </citation>
    <scope>NUCLEOTIDE SEQUENCE [LARGE SCALE GENOMIC DNA]</scope>
    <source>
        <strain evidence="6 7">DSM 43553</strain>
    </source>
</reference>
<comment type="caution">
    <text evidence="6">The sequence shown here is derived from an EMBL/GenBank/DDBJ whole genome shotgun (WGS) entry which is preliminary data.</text>
</comment>
<evidence type="ECO:0000259" key="5">
    <source>
        <dbReference type="PROSITE" id="PS50977"/>
    </source>
</evidence>
<keyword evidence="3" id="KW-0804">Transcription</keyword>
<dbReference type="PRINTS" id="PR00455">
    <property type="entry name" value="HTHTETR"/>
</dbReference>
<evidence type="ECO:0000256" key="2">
    <source>
        <dbReference type="ARBA" id="ARBA00023125"/>
    </source>
</evidence>
<dbReference type="Pfam" id="PF17940">
    <property type="entry name" value="TetR_C_31"/>
    <property type="match status" value="1"/>
</dbReference>
<dbReference type="InterPro" id="IPR001647">
    <property type="entry name" value="HTH_TetR"/>
</dbReference>
<gene>
    <name evidence="6" type="ORF">OUY24_39645</name>
</gene>
<evidence type="ECO:0000256" key="3">
    <source>
        <dbReference type="ARBA" id="ARBA00023163"/>
    </source>
</evidence>
<evidence type="ECO:0000256" key="1">
    <source>
        <dbReference type="ARBA" id="ARBA00023015"/>
    </source>
</evidence>
<keyword evidence="2 4" id="KW-0238">DNA-binding</keyword>
<dbReference type="Gene3D" id="1.10.357.10">
    <property type="entry name" value="Tetracycline Repressor, domain 2"/>
    <property type="match status" value="1"/>
</dbReference>
<feature type="domain" description="HTH tetR-type" evidence="5">
    <location>
        <begin position="10"/>
        <end position="70"/>
    </location>
</feature>
<protein>
    <submittedName>
        <fullName evidence="6">TetR family transcriptional regulator</fullName>
    </submittedName>
</protein>
<dbReference type="SUPFAM" id="SSF46689">
    <property type="entry name" value="Homeodomain-like"/>
    <property type="match status" value="1"/>
</dbReference>
<dbReference type="InterPro" id="IPR041583">
    <property type="entry name" value="TetR_C_31"/>
</dbReference>
<keyword evidence="7" id="KW-1185">Reference proteome</keyword>
<dbReference type="PANTHER" id="PTHR47506:SF6">
    <property type="entry name" value="HTH-TYPE TRANSCRIPTIONAL REPRESSOR NEMR"/>
    <property type="match status" value="1"/>
</dbReference>
<evidence type="ECO:0000313" key="7">
    <source>
        <dbReference type="Proteomes" id="UP001212498"/>
    </source>
</evidence>
<evidence type="ECO:0000313" key="6">
    <source>
        <dbReference type="EMBL" id="MDA0646775.1"/>
    </source>
</evidence>
<organism evidence="6 7">
    <name type="scientific">Nonomuraea ferruginea</name>
    <dbReference type="NCBI Taxonomy" id="46174"/>
    <lineage>
        <taxon>Bacteria</taxon>
        <taxon>Bacillati</taxon>
        <taxon>Actinomycetota</taxon>
        <taxon>Actinomycetes</taxon>
        <taxon>Streptosporangiales</taxon>
        <taxon>Streptosporangiaceae</taxon>
        <taxon>Nonomuraea</taxon>
    </lineage>
</organism>
<dbReference type="SUPFAM" id="SSF48498">
    <property type="entry name" value="Tetracyclin repressor-like, C-terminal domain"/>
    <property type="match status" value="1"/>
</dbReference>
<dbReference type="EMBL" id="JAPNUD010000224">
    <property type="protein sequence ID" value="MDA0646775.1"/>
    <property type="molecule type" value="Genomic_DNA"/>
</dbReference>
<dbReference type="RefSeq" id="WP_271279963.1">
    <property type="nucleotide sequence ID" value="NZ_BAABFD010000036.1"/>
</dbReference>
<proteinExistence type="predicted"/>
<sequence length="181" mass="20228">MPRRARRHDPGRRDRLIDAALTVIAERGLAGTTHREIARVADVPLGSTTYHFTSLEELLAEAFKRYAATVARVFDERMAAARDRDAAVEAVITLVSDDLLGSQRDLVLTVELYVAAARNPVLRAVTQEWMARSRQALERHFDADTARGLDALIEGLTLHNALSTEPMTPAQIRDAIQRYLR</sequence>
<evidence type="ECO:0000256" key="4">
    <source>
        <dbReference type="PROSITE-ProRule" id="PRU00335"/>
    </source>
</evidence>
<accession>A0ABT4TCA1</accession>
<dbReference type="PROSITE" id="PS50977">
    <property type="entry name" value="HTH_TETR_2"/>
    <property type="match status" value="1"/>
</dbReference>
<name>A0ABT4TCA1_9ACTN</name>
<dbReference type="PANTHER" id="PTHR47506">
    <property type="entry name" value="TRANSCRIPTIONAL REGULATORY PROTEIN"/>
    <property type="match status" value="1"/>
</dbReference>
<dbReference type="InterPro" id="IPR036271">
    <property type="entry name" value="Tet_transcr_reg_TetR-rel_C_sf"/>
</dbReference>
<dbReference type="Proteomes" id="UP001212498">
    <property type="component" value="Unassembled WGS sequence"/>
</dbReference>
<dbReference type="InterPro" id="IPR009057">
    <property type="entry name" value="Homeodomain-like_sf"/>
</dbReference>
<keyword evidence="1" id="KW-0805">Transcription regulation</keyword>
<feature type="DNA-binding region" description="H-T-H motif" evidence="4">
    <location>
        <begin position="33"/>
        <end position="52"/>
    </location>
</feature>